<reference evidence="4 5" key="1">
    <citation type="submission" date="2018-08" db="EMBL/GenBank/DDBJ databases">
        <title>Streptomyces NEAU-D10 sp. nov., a novel Actinomycete isolated from soil.</title>
        <authorList>
            <person name="Jin L."/>
        </authorList>
    </citation>
    <scope>NUCLEOTIDE SEQUENCE [LARGE SCALE GENOMIC DNA]</scope>
    <source>
        <strain evidence="4 5">NEAU-D10</strain>
    </source>
</reference>
<keyword evidence="1 4" id="KW-0489">Methyltransferase</keyword>
<dbReference type="GO" id="GO:0032259">
    <property type="term" value="P:methylation"/>
    <property type="evidence" value="ECO:0007669"/>
    <property type="project" value="UniProtKB-KW"/>
</dbReference>
<organism evidence="4 5">
    <name type="scientific">Streptomyces inhibens</name>
    <dbReference type="NCBI Taxonomy" id="2293571"/>
    <lineage>
        <taxon>Bacteria</taxon>
        <taxon>Bacillati</taxon>
        <taxon>Actinomycetota</taxon>
        <taxon>Actinomycetes</taxon>
        <taxon>Kitasatosporales</taxon>
        <taxon>Streptomycetaceae</taxon>
        <taxon>Streptomyces</taxon>
    </lineage>
</organism>
<dbReference type="PANTHER" id="PTHR44942">
    <property type="entry name" value="METHYLTRANSF_11 DOMAIN-CONTAINING PROTEIN"/>
    <property type="match status" value="1"/>
</dbReference>
<feature type="domain" description="Methyltransferase" evidence="3">
    <location>
        <begin position="50"/>
        <end position="135"/>
    </location>
</feature>
<evidence type="ECO:0000313" key="4">
    <source>
        <dbReference type="EMBL" id="REK87568.1"/>
    </source>
</evidence>
<evidence type="ECO:0000259" key="3">
    <source>
        <dbReference type="Pfam" id="PF13649"/>
    </source>
</evidence>
<dbReference type="InterPro" id="IPR041698">
    <property type="entry name" value="Methyltransf_25"/>
</dbReference>
<dbReference type="Proteomes" id="UP000262477">
    <property type="component" value="Unassembled WGS sequence"/>
</dbReference>
<dbReference type="Pfam" id="PF13649">
    <property type="entry name" value="Methyltransf_25"/>
    <property type="match status" value="1"/>
</dbReference>
<dbReference type="AlphaFoldDB" id="A0A371PYM2"/>
<protein>
    <submittedName>
        <fullName evidence="4">Class I SAM-dependent methyltransferase</fullName>
    </submittedName>
</protein>
<keyword evidence="2 4" id="KW-0808">Transferase</keyword>
<dbReference type="PANTHER" id="PTHR44942:SF4">
    <property type="entry name" value="METHYLTRANSFERASE TYPE 11 DOMAIN-CONTAINING PROTEIN"/>
    <property type="match status" value="1"/>
</dbReference>
<dbReference type="EMBL" id="QUAC01000209">
    <property type="protein sequence ID" value="REK87568.1"/>
    <property type="molecule type" value="Genomic_DNA"/>
</dbReference>
<dbReference type="CDD" id="cd02440">
    <property type="entry name" value="AdoMet_MTases"/>
    <property type="match status" value="1"/>
</dbReference>
<name>A0A371PYM2_STRIH</name>
<dbReference type="GO" id="GO:0008168">
    <property type="term" value="F:methyltransferase activity"/>
    <property type="evidence" value="ECO:0007669"/>
    <property type="project" value="UniProtKB-KW"/>
</dbReference>
<evidence type="ECO:0000256" key="1">
    <source>
        <dbReference type="ARBA" id="ARBA00022603"/>
    </source>
</evidence>
<dbReference type="InterPro" id="IPR029063">
    <property type="entry name" value="SAM-dependent_MTases_sf"/>
</dbReference>
<evidence type="ECO:0000256" key="2">
    <source>
        <dbReference type="ARBA" id="ARBA00022679"/>
    </source>
</evidence>
<dbReference type="InterPro" id="IPR051052">
    <property type="entry name" value="Diverse_substrate_MTase"/>
</dbReference>
<accession>A0A371PYM2</accession>
<dbReference type="Gene3D" id="3.40.50.150">
    <property type="entry name" value="Vaccinia Virus protein VP39"/>
    <property type="match status" value="1"/>
</dbReference>
<evidence type="ECO:0000313" key="5">
    <source>
        <dbReference type="Proteomes" id="UP000262477"/>
    </source>
</evidence>
<proteinExistence type="predicted"/>
<dbReference type="SUPFAM" id="SSF53335">
    <property type="entry name" value="S-adenosyl-L-methionine-dependent methyltransferases"/>
    <property type="match status" value="1"/>
</dbReference>
<gene>
    <name evidence="4" type="ORF">DY245_26195</name>
</gene>
<comment type="caution">
    <text evidence="4">The sequence shown here is derived from an EMBL/GenBank/DDBJ whole genome shotgun (WGS) entry which is preliminary data.</text>
</comment>
<sequence>MNPEFSSRVAYKFGGYSSGAQRTEVFPDGDPEDAFDDLAIGLGRPGARLVDVGCADGRNVLRVAPAFTSVLGIDLSMAMLESAGRHRETRGLDHVEFELRDASGTGLPDGDVDVVTSRRGPLFPDEFRRILKPGGSLIYLGIGEQDVRELKETFGRGRLHGRWNGRPVARETAEQLTDAGFTVVAEKAFFYEEFFHSPTDLDTFLQQVPIFEDYDPVADRGPFDRYVASAAGSCGVRLARHWFLLHARKAA</sequence>
<keyword evidence="5" id="KW-1185">Reference proteome</keyword>